<organism evidence="1 2">
    <name type="scientific">Rhodococcus phage Mbo4</name>
    <dbReference type="NCBI Taxonomy" id="2936912"/>
    <lineage>
        <taxon>Viruses</taxon>
        <taxon>Duplodnaviria</taxon>
        <taxon>Heunggongvirae</taxon>
        <taxon>Uroviricota</taxon>
        <taxon>Caudoviricetes</taxon>
        <taxon>Mboquatrovirus</taxon>
        <taxon>Mboquatrovirus Mbo4</taxon>
    </lineage>
</organism>
<evidence type="ECO:0000313" key="2">
    <source>
        <dbReference type="Proteomes" id="UP001057085"/>
    </source>
</evidence>
<dbReference type="Proteomes" id="UP001057085">
    <property type="component" value="Segment"/>
</dbReference>
<protein>
    <submittedName>
        <fullName evidence="1">Uncharacterized protein</fullName>
    </submittedName>
</protein>
<gene>
    <name evidence="1" type="ORF">Mbo4_051</name>
</gene>
<evidence type="ECO:0000313" key="1">
    <source>
        <dbReference type="EMBL" id="URG17541.1"/>
    </source>
</evidence>
<sequence>MSDFVTLSETRPRARTQHTCDWCSRTIDPGETYRRTGQIFDGRKYAWKGCQHCEAFVSTCDLYEWAGDFGLGADDIDQYEPGDIFGARCLVMWRRKWRRKDGTLYPIPAREAAAA</sequence>
<accession>A0A9E7IMK4</accession>
<name>A0A9E7IMK4_9CAUD</name>
<keyword evidence="2" id="KW-1185">Reference proteome</keyword>
<reference evidence="1" key="1">
    <citation type="submission" date="2022-04" db="EMBL/GenBank/DDBJ databases">
        <authorList>
            <person name="Hwangbo M."/>
            <person name="Wang B."/>
            <person name="Yang S.-H."/>
            <person name="Gill J.J."/>
            <person name="Chu K.-H."/>
            <person name="Young R."/>
        </authorList>
    </citation>
    <scope>NUCLEOTIDE SEQUENCE</scope>
</reference>
<proteinExistence type="predicted"/>
<dbReference type="EMBL" id="ON191532">
    <property type="protein sequence ID" value="URG17541.1"/>
    <property type="molecule type" value="Genomic_DNA"/>
</dbReference>